<organism evidence="1 2">
    <name type="scientific">Ambispora leptoticha</name>
    <dbReference type="NCBI Taxonomy" id="144679"/>
    <lineage>
        <taxon>Eukaryota</taxon>
        <taxon>Fungi</taxon>
        <taxon>Fungi incertae sedis</taxon>
        <taxon>Mucoromycota</taxon>
        <taxon>Glomeromycotina</taxon>
        <taxon>Glomeromycetes</taxon>
        <taxon>Archaeosporales</taxon>
        <taxon>Ambisporaceae</taxon>
        <taxon>Ambispora</taxon>
    </lineage>
</organism>
<dbReference type="AlphaFoldDB" id="A0A9N9IVW4"/>
<accession>A0A9N9IVW4</accession>
<gene>
    <name evidence="1" type="ORF">ALEPTO_LOCUS13397</name>
</gene>
<dbReference type="Proteomes" id="UP000789508">
    <property type="component" value="Unassembled WGS sequence"/>
</dbReference>
<sequence>DRHVLRNVFKLMSLQKKEWPAWAASYPLLNQVWIRPLVSITQDSQTEFTGREFPGQIYQVNEESVEIWNRKKVKFVDAMVHDTQYCFPCKFPPLIDN</sequence>
<keyword evidence="2" id="KW-1185">Reference proteome</keyword>
<evidence type="ECO:0000313" key="2">
    <source>
        <dbReference type="Proteomes" id="UP000789508"/>
    </source>
</evidence>
<evidence type="ECO:0000313" key="1">
    <source>
        <dbReference type="EMBL" id="CAG8753827.1"/>
    </source>
</evidence>
<feature type="non-terminal residue" evidence="1">
    <location>
        <position position="1"/>
    </location>
</feature>
<comment type="caution">
    <text evidence="1">The sequence shown here is derived from an EMBL/GenBank/DDBJ whole genome shotgun (WGS) entry which is preliminary data.</text>
</comment>
<dbReference type="EMBL" id="CAJVPS010042334">
    <property type="protein sequence ID" value="CAG8753827.1"/>
    <property type="molecule type" value="Genomic_DNA"/>
</dbReference>
<reference evidence="1" key="1">
    <citation type="submission" date="2021-06" db="EMBL/GenBank/DDBJ databases">
        <authorList>
            <person name="Kallberg Y."/>
            <person name="Tangrot J."/>
            <person name="Rosling A."/>
        </authorList>
    </citation>
    <scope>NUCLEOTIDE SEQUENCE</scope>
    <source>
        <strain evidence="1">FL130A</strain>
    </source>
</reference>
<name>A0A9N9IVW4_9GLOM</name>
<proteinExistence type="predicted"/>
<feature type="non-terminal residue" evidence="1">
    <location>
        <position position="97"/>
    </location>
</feature>
<dbReference type="OrthoDB" id="2487412at2759"/>
<protein>
    <submittedName>
        <fullName evidence="1">5681_t:CDS:1</fullName>
    </submittedName>
</protein>